<comment type="caution">
    <text evidence="2">The sequence shown here is derived from an EMBL/GenBank/DDBJ whole genome shotgun (WGS) entry which is preliminary data.</text>
</comment>
<reference evidence="2 3" key="1">
    <citation type="submission" date="2014-10" db="EMBL/GenBank/DDBJ databases">
        <title>Draft genome of the hookworm Ancylostoma caninum.</title>
        <authorList>
            <person name="Mitreva M."/>
        </authorList>
    </citation>
    <scope>NUCLEOTIDE SEQUENCE [LARGE SCALE GENOMIC DNA]</scope>
    <source>
        <strain evidence="2 3">Baltimore</strain>
    </source>
</reference>
<sequence length="112" mass="13497">MLWLQKCGFRNCRLQFVCIFYFLPENPYIEVSCSIPHLYVLPSPYPDSRFPTAFGLHPIPQEEKTPPRKRKKLSSPRRFSMTNRDLRLLADESQRKCQYYLMKQHHRFSSKE</sequence>
<keyword evidence="3" id="KW-1185">Reference proteome</keyword>
<name>A0A368HDX6_ANCCA</name>
<gene>
    <name evidence="2" type="ORF">ANCCAN_00490</name>
</gene>
<organism evidence="2 3">
    <name type="scientific">Ancylostoma caninum</name>
    <name type="common">Dog hookworm</name>
    <dbReference type="NCBI Taxonomy" id="29170"/>
    <lineage>
        <taxon>Eukaryota</taxon>
        <taxon>Metazoa</taxon>
        <taxon>Ecdysozoa</taxon>
        <taxon>Nematoda</taxon>
        <taxon>Chromadorea</taxon>
        <taxon>Rhabditida</taxon>
        <taxon>Rhabditina</taxon>
        <taxon>Rhabditomorpha</taxon>
        <taxon>Strongyloidea</taxon>
        <taxon>Ancylostomatidae</taxon>
        <taxon>Ancylostomatinae</taxon>
        <taxon>Ancylostoma</taxon>
    </lineage>
</organism>
<dbReference type="Proteomes" id="UP000252519">
    <property type="component" value="Unassembled WGS sequence"/>
</dbReference>
<dbReference type="EMBL" id="JOJR01000002">
    <property type="protein sequence ID" value="RCN53425.1"/>
    <property type="molecule type" value="Genomic_DNA"/>
</dbReference>
<evidence type="ECO:0000313" key="3">
    <source>
        <dbReference type="Proteomes" id="UP000252519"/>
    </source>
</evidence>
<feature type="region of interest" description="Disordered" evidence="1">
    <location>
        <begin position="56"/>
        <end position="77"/>
    </location>
</feature>
<evidence type="ECO:0000313" key="2">
    <source>
        <dbReference type="EMBL" id="RCN53425.1"/>
    </source>
</evidence>
<dbReference type="OrthoDB" id="5867820at2759"/>
<accession>A0A368HDX6</accession>
<proteinExistence type="predicted"/>
<protein>
    <submittedName>
        <fullName evidence="2">Uncharacterized protein</fullName>
    </submittedName>
</protein>
<evidence type="ECO:0000256" key="1">
    <source>
        <dbReference type="SAM" id="MobiDB-lite"/>
    </source>
</evidence>
<dbReference type="AlphaFoldDB" id="A0A368HDX6"/>